<dbReference type="InterPro" id="IPR018094">
    <property type="entry name" value="Thymidylate_kinase"/>
</dbReference>
<feature type="domain" description="Thymidylate kinase-like" evidence="12">
    <location>
        <begin position="13"/>
        <end position="202"/>
    </location>
</feature>
<evidence type="ECO:0000256" key="3">
    <source>
        <dbReference type="ARBA" id="ARBA00017144"/>
    </source>
</evidence>
<evidence type="ECO:0000256" key="11">
    <source>
        <dbReference type="HAMAP-Rule" id="MF_00165"/>
    </source>
</evidence>
<evidence type="ECO:0000256" key="4">
    <source>
        <dbReference type="ARBA" id="ARBA00022679"/>
    </source>
</evidence>
<keyword evidence="5 11" id="KW-0545">Nucleotide biosynthesis</keyword>
<name>A0ABZ0Z007_9GAMM</name>
<dbReference type="RefSeq" id="WP_322522090.1">
    <property type="nucleotide sequence ID" value="NZ_CP140153.1"/>
</dbReference>
<gene>
    <name evidence="11 13" type="primary">tmk</name>
    <name evidence="13" type="ORF">SR882_04180</name>
</gene>
<evidence type="ECO:0000256" key="6">
    <source>
        <dbReference type="ARBA" id="ARBA00022741"/>
    </source>
</evidence>
<dbReference type="InterPro" id="IPR027417">
    <property type="entry name" value="P-loop_NTPase"/>
</dbReference>
<comment type="function">
    <text evidence="11">Phosphorylation of dTMP to form dTDP in both de novo and salvage pathways of dTTP synthesis.</text>
</comment>
<dbReference type="EC" id="2.7.4.9" evidence="2 11"/>
<dbReference type="InterPro" id="IPR039430">
    <property type="entry name" value="Thymidylate_kin-like_dom"/>
</dbReference>
<evidence type="ECO:0000256" key="5">
    <source>
        <dbReference type="ARBA" id="ARBA00022727"/>
    </source>
</evidence>
<dbReference type="Pfam" id="PF02223">
    <property type="entry name" value="Thymidylate_kin"/>
    <property type="match status" value="1"/>
</dbReference>
<keyword evidence="6 11" id="KW-0547">Nucleotide-binding</keyword>
<evidence type="ECO:0000256" key="9">
    <source>
        <dbReference type="ARBA" id="ARBA00029962"/>
    </source>
</evidence>
<evidence type="ECO:0000313" key="14">
    <source>
        <dbReference type="Proteomes" id="UP001327459"/>
    </source>
</evidence>
<keyword evidence="14" id="KW-1185">Reference proteome</keyword>
<dbReference type="PANTHER" id="PTHR10344:SF4">
    <property type="entry name" value="UMP-CMP KINASE 2, MITOCHONDRIAL"/>
    <property type="match status" value="1"/>
</dbReference>
<dbReference type="EMBL" id="CP140153">
    <property type="protein sequence ID" value="WQH17109.1"/>
    <property type="molecule type" value="Genomic_DNA"/>
</dbReference>
<dbReference type="PANTHER" id="PTHR10344">
    <property type="entry name" value="THYMIDYLATE KINASE"/>
    <property type="match status" value="1"/>
</dbReference>
<evidence type="ECO:0000313" key="13">
    <source>
        <dbReference type="EMBL" id="WQH17109.1"/>
    </source>
</evidence>
<evidence type="ECO:0000259" key="12">
    <source>
        <dbReference type="Pfam" id="PF02223"/>
    </source>
</evidence>
<proteinExistence type="inferred from homology"/>
<evidence type="ECO:0000256" key="2">
    <source>
        <dbReference type="ARBA" id="ARBA00012980"/>
    </source>
</evidence>
<organism evidence="13 14">
    <name type="scientific">Guyparkeria halophila</name>
    <dbReference type="NCBI Taxonomy" id="47960"/>
    <lineage>
        <taxon>Bacteria</taxon>
        <taxon>Pseudomonadati</taxon>
        <taxon>Pseudomonadota</taxon>
        <taxon>Gammaproteobacteria</taxon>
        <taxon>Chromatiales</taxon>
        <taxon>Thioalkalibacteraceae</taxon>
        <taxon>Guyparkeria</taxon>
    </lineage>
</organism>
<evidence type="ECO:0000256" key="7">
    <source>
        <dbReference type="ARBA" id="ARBA00022777"/>
    </source>
</evidence>
<evidence type="ECO:0000256" key="8">
    <source>
        <dbReference type="ARBA" id="ARBA00022840"/>
    </source>
</evidence>
<protein>
    <recommendedName>
        <fullName evidence="3 11">Thymidylate kinase</fullName>
        <ecNumber evidence="2 11">2.7.4.9</ecNumber>
    </recommendedName>
    <alternativeName>
        <fullName evidence="9 11">dTMP kinase</fullName>
    </alternativeName>
</protein>
<dbReference type="HAMAP" id="MF_00165">
    <property type="entry name" value="Thymidylate_kinase"/>
    <property type="match status" value="1"/>
</dbReference>
<dbReference type="PROSITE" id="PS01331">
    <property type="entry name" value="THYMIDYLATE_KINASE"/>
    <property type="match status" value="1"/>
</dbReference>
<comment type="catalytic activity">
    <reaction evidence="10 11">
        <text>dTMP + ATP = dTDP + ADP</text>
        <dbReference type="Rhea" id="RHEA:13517"/>
        <dbReference type="ChEBI" id="CHEBI:30616"/>
        <dbReference type="ChEBI" id="CHEBI:58369"/>
        <dbReference type="ChEBI" id="CHEBI:63528"/>
        <dbReference type="ChEBI" id="CHEBI:456216"/>
        <dbReference type="EC" id="2.7.4.9"/>
    </reaction>
</comment>
<evidence type="ECO:0000256" key="1">
    <source>
        <dbReference type="ARBA" id="ARBA00009776"/>
    </source>
</evidence>
<keyword evidence="8 11" id="KW-0067">ATP-binding</keyword>
<dbReference type="InterPro" id="IPR018095">
    <property type="entry name" value="Thymidylate_kin_CS"/>
</dbReference>
<comment type="similarity">
    <text evidence="1 11">Belongs to the thymidylate kinase family.</text>
</comment>
<dbReference type="NCBIfam" id="TIGR00041">
    <property type="entry name" value="DTMP_kinase"/>
    <property type="match status" value="1"/>
</dbReference>
<dbReference type="SUPFAM" id="SSF52540">
    <property type="entry name" value="P-loop containing nucleoside triphosphate hydrolases"/>
    <property type="match status" value="1"/>
</dbReference>
<keyword evidence="4 11" id="KW-0808">Transferase</keyword>
<sequence length="212" mass="23385">MTDPHSRPRFVTLEGLEGAGKSTAMAFVREWFEARGETVLCTREPGGTPLAEELRTVLKAVREEPVAASTELLLMFAARAQHVERVIRPALVEGRVVICDRFTDSTRAYQGAGRGLSMVTIDQLAAVAHSGCDPELTFWLDVPVTLGLERAANREAADRFEQETLTFFERVRGGFESLSEREPARVRRVDATCSLNDVRAQIETELEAAHGG</sequence>
<dbReference type="CDD" id="cd01672">
    <property type="entry name" value="TMPK"/>
    <property type="match status" value="1"/>
</dbReference>
<accession>A0ABZ0Z007</accession>
<keyword evidence="7 11" id="KW-0418">Kinase</keyword>
<feature type="binding site" evidence="11">
    <location>
        <begin position="15"/>
        <end position="22"/>
    </location>
    <ligand>
        <name>ATP</name>
        <dbReference type="ChEBI" id="CHEBI:30616"/>
    </ligand>
</feature>
<evidence type="ECO:0000256" key="10">
    <source>
        <dbReference type="ARBA" id="ARBA00048743"/>
    </source>
</evidence>
<dbReference type="Gene3D" id="3.40.50.300">
    <property type="entry name" value="P-loop containing nucleotide triphosphate hydrolases"/>
    <property type="match status" value="1"/>
</dbReference>
<reference evidence="13 14" key="1">
    <citation type="submission" date="2023-11" db="EMBL/GenBank/DDBJ databases">
        <title>MicrobeMod: A computational toolkit for identifying prokaryotic methylation and restriction-modification with nanopore sequencing.</title>
        <authorList>
            <person name="Crits-Christoph A."/>
            <person name="Kang S.C."/>
            <person name="Lee H."/>
            <person name="Ostrov N."/>
        </authorList>
    </citation>
    <scope>NUCLEOTIDE SEQUENCE [LARGE SCALE GENOMIC DNA]</scope>
    <source>
        <strain evidence="13 14">ATCC 49870</strain>
    </source>
</reference>
<dbReference type="Proteomes" id="UP001327459">
    <property type="component" value="Chromosome"/>
</dbReference>
<dbReference type="GO" id="GO:0004798">
    <property type="term" value="F:dTMP kinase activity"/>
    <property type="evidence" value="ECO:0007669"/>
    <property type="project" value="UniProtKB-EC"/>
</dbReference>